<keyword evidence="2" id="KW-1185">Reference proteome</keyword>
<dbReference type="InterPro" id="IPR011467">
    <property type="entry name" value="DUF1573"/>
</dbReference>
<protein>
    <recommendedName>
        <fullName evidence="3">DUF1573 domain-containing protein</fullName>
    </recommendedName>
</protein>
<dbReference type="PANTHER" id="PTHR37833">
    <property type="entry name" value="LIPOPROTEIN-RELATED"/>
    <property type="match status" value="1"/>
</dbReference>
<proteinExistence type="predicted"/>
<evidence type="ECO:0000313" key="2">
    <source>
        <dbReference type="Proteomes" id="UP000288079"/>
    </source>
</evidence>
<dbReference type="Pfam" id="PF07610">
    <property type="entry name" value="DUF1573"/>
    <property type="match status" value="1"/>
</dbReference>
<dbReference type="PROSITE" id="PS51257">
    <property type="entry name" value="PROKAR_LIPOPROTEIN"/>
    <property type="match status" value="1"/>
</dbReference>
<dbReference type="AlphaFoldDB" id="A0A401LQ90"/>
<sequence>MYWTVTKQMMKYSIMLLLFFLFSCGDSRKENIASILKEWEHREILFPNNPIFSIQGNDTVASPTGGKYKVFSYVDSIGCISCKLKLNEWQKYIADVDSLYPDVVRFLFYFHPKSRNEIRRVLLFDKFKYPVCIDEQDSINELNHFPSEAMFQTFLLDEQNKVIAMGNPINNSKVKELYMSIISGKEGYSNGVNNRQLTTATLSETHLDFGEFPWNAKQQREIQITNTGENPLVINEMVTSCGCTVVEYDKQPVSPGKSIPIKVYYQAGHPEHFNKTITVYCNAKNAPFLVKLSGDAK</sequence>
<gene>
    <name evidence="1" type="ORF">KGMB02408_06600</name>
</gene>
<accession>A0A401LQ90</accession>
<dbReference type="EMBL" id="BHWB01000002">
    <property type="protein sequence ID" value="GCB33715.1"/>
    <property type="molecule type" value="Genomic_DNA"/>
</dbReference>
<dbReference type="InterPro" id="IPR013783">
    <property type="entry name" value="Ig-like_fold"/>
</dbReference>
<name>A0A401LQ90_9BACE</name>
<evidence type="ECO:0008006" key="3">
    <source>
        <dbReference type="Google" id="ProtNLM"/>
    </source>
</evidence>
<dbReference type="Gene3D" id="2.60.40.10">
    <property type="entry name" value="Immunoglobulins"/>
    <property type="match status" value="1"/>
</dbReference>
<dbReference type="Proteomes" id="UP000288079">
    <property type="component" value="Unassembled WGS sequence"/>
</dbReference>
<dbReference type="Gene3D" id="3.40.30.10">
    <property type="entry name" value="Glutaredoxin"/>
    <property type="match status" value="1"/>
</dbReference>
<reference evidence="1 2" key="1">
    <citation type="submission" date="2018-10" db="EMBL/GenBank/DDBJ databases">
        <title>Draft Genome Sequence of Bacteroides sp. KCTC 15687.</title>
        <authorList>
            <person name="Yu S.Y."/>
            <person name="Kim J.S."/>
            <person name="Oh B.S."/>
            <person name="Park S.H."/>
            <person name="Kang S.W."/>
            <person name="Park J.E."/>
            <person name="Choi S.H."/>
            <person name="Han K.I."/>
            <person name="Lee K.C."/>
            <person name="Eom M.K."/>
            <person name="Suh M.K."/>
            <person name="Lee D.H."/>
            <person name="Yoon H."/>
            <person name="Kim B."/>
            <person name="Yang S.J."/>
            <person name="Lee J.S."/>
            <person name="Lee J.H."/>
        </authorList>
    </citation>
    <scope>NUCLEOTIDE SEQUENCE [LARGE SCALE GENOMIC DNA]</scope>
    <source>
        <strain evidence="1 2">KCTC 15687</strain>
    </source>
</reference>
<organism evidence="1 2">
    <name type="scientific">Bacteroides faecalis</name>
    <dbReference type="NCBI Taxonomy" id="2447885"/>
    <lineage>
        <taxon>Bacteria</taxon>
        <taxon>Pseudomonadati</taxon>
        <taxon>Bacteroidota</taxon>
        <taxon>Bacteroidia</taxon>
        <taxon>Bacteroidales</taxon>
        <taxon>Bacteroidaceae</taxon>
        <taxon>Bacteroides</taxon>
    </lineage>
</organism>
<comment type="caution">
    <text evidence="1">The sequence shown here is derived from an EMBL/GenBank/DDBJ whole genome shotgun (WGS) entry which is preliminary data.</text>
</comment>
<dbReference type="PANTHER" id="PTHR37833:SF1">
    <property type="entry name" value="SIGNAL PEPTIDE PROTEIN"/>
    <property type="match status" value="1"/>
</dbReference>
<evidence type="ECO:0000313" key="1">
    <source>
        <dbReference type="EMBL" id="GCB33715.1"/>
    </source>
</evidence>